<dbReference type="InterPro" id="IPR032818">
    <property type="entry name" value="DedA-like"/>
</dbReference>
<comment type="subcellular location">
    <subcellularLocation>
        <location evidence="1">Cell membrane</location>
        <topology evidence="1">Multi-pass membrane protein</topology>
    </subcellularLocation>
</comment>
<keyword evidence="1" id="KW-1003">Cell membrane</keyword>
<dbReference type="AlphaFoldDB" id="A0A4Q2U8G0"/>
<organism evidence="2 3">
    <name type="scientific">Lichenibacterium minor</name>
    <dbReference type="NCBI Taxonomy" id="2316528"/>
    <lineage>
        <taxon>Bacteria</taxon>
        <taxon>Pseudomonadati</taxon>
        <taxon>Pseudomonadota</taxon>
        <taxon>Alphaproteobacteria</taxon>
        <taxon>Hyphomicrobiales</taxon>
        <taxon>Lichenihabitantaceae</taxon>
        <taxon>Lichenibacterium</taxon>
    </lineage>
</organism>
<dbReference type="GO" id="GO:0005886">
    <property type="term" value="C:plasma membrane"/>
    <property type="evidence" value="ECO:0007669"/>
    <property type="project" value="UniProtKB-SubCell"/>
</dbReference>
<reference evidence="2 3" key="2">
    <citation type="submission" date="2019-02" db="EMBL/GenBank/DDBJ databases">
        <title>'Lichenibacterium ramalinii' gen. nov. sp. nov., 'Lichenibacterium minor' gen. nov. sp. nov.</title>
        <authorList>
            <person name="Pankratov T."/>
        </authorList>
    </citation>
    <scope>NUCLEOTIDE SEQUENCE [LARGE SCALE GENOMIC DNA]</scope>
    <source>
        <strain evidence="2 3">RmlP026</strain>
    </source>
</reference>
<protein>
    <recommendedName>
        <fullName evidence="4">DedA family protein</fullName>
    </recommendedName>
</protein>
<name>A0A4Q2U8G0_9HYPH</name>
<accession>A0A4Q2U8G0</accession>
<dbReference type="PANTHER" id="PTHR30353">
    <property type="entry name" value="INNER MEMBRANE PROTEIN DEDA-RELATED"/>
    <property type="match status" value="1"/>
</dbReference>
<keyword evidence="1" id="KW-0472">Membrane</keyword>
<dbReference type="PANTHER" id="PTHR30353:SF15">
    <property type="entry name" value="INNER MEMBRANE PROTEIN YABI"/>
    <property type="match status" value="1"/>
</dbReference>
<sequence>MDSARAPSASRSPSKAWVCRYPEKALWIAVAAYAGASHRLDLRGVIAAATIGDNLGFWIGRAVGTRLTVRYGARLRITERGLRLGRYLFVRLGGKVVLFGRFVTMLRALAGLLAGMSDMGWGGFLTLNVASRVL</sequence>
<proteinExistence type="inferred from homology"/>
<dbReference type="OrthoDB" id="9813426at2"/>
<evidence type="ECO:0000256" key="1">
    <source>
        <dbReference type="RuleBase" id="RU367016"/>
    </source>
</evidence>
<keyword evidence="3" id="KW-1185">Reference proteome</keyword>
<comment type="caution">
    <text evidence="2">The sequence shown here is derived from an EMBL/GenBank/DDBJ whole genome shotgun (WGS) entry which is preliminary data.</text>
</comment>
<dbReference type="EMBL" id="QYBB01000015">
    <property type="protein sequence ID" value="RYC31357.1"/>
    <property type="molecule type" value="Genomic_DNA"/>
</dbReference>
<evidence type="ECO:0008006" key="4">
    <source>
        <dbReference type="Google" id="ProtNLM"/>
    </source>
</evidence>
<gene>
    <name evidence="2" type="ORF">D3273_14695</name>
</gene>
<comment type="similarity">
    <text evidence="1">Belongs to the DedA family.</text>
</comment>
<reference evidence="2 3" key="1">
    <citation type="submission" date="2018-12" db="EMBL/GenBank/DDBJ databases">
        <authorList>
            <person name="Grouzdev D.S."/>
            <person name="Krutkina M.S."/>
        </authorList>
    </citation>
    <scope>NUCLEOTIDE SEQUENCE [LARGE SCALE GENOMIC DNA]</scope>
    <source>
        <strain evidence="2 3">RmlP026</strain>
    </source>
</reference>
<evidence type="ECO:0000313" key="3">
    <source>
        <dbReference type="Proteomes" id="UP000290759"/>
    </source>
</evidence>
<dbReference type="Proteomes" id="UP000290759">
    <property type="component" value="Unassembled WGS sequence"/>
</dbReference>
<evidence type="ECO:0000313" key="2">
    <source>
        <dbReference type="EMBL" id="RYC31357.1"/>
    </source>
</evidence>